<keyword evidence="3" id="KW-1185">Reference proteome</keyword>
<accession>D1CA79</accession>
<dbReference type="PANTHER" id="PTHR43019:SF23">
    <property type="entry name" value="PROTEASE DO-LIKE 5, CHLOROPLASTIC"/>
    <property type="match status" value="1"/>
</dbReference>
<evidence type="ECO:0000313" key="3">
    <source>
        <dbReference type="Proteomes" id="UP000002027"/>
    </source>
</evidence>
<protein>
    <recommendedName>
        <fullName evidence="4">Serine protease</fullName>
    </recommendedName>
</protein>
<feature type="region of interest" description="Disordered" evidence="1">
    <location>
        <begin position="1"/>
        <end position="43"/>
    </location>
</feature>
<dbReference type="EMBL" id="CP001824">
    <property type="protein sequence ID" value="ACZ40722.1"/>
    <property type="molecule type" value="Genomic_DNA"/>
</dbReference>
<gene>
    <name evidence="2" type="ordered locus">Sthe_3322</name>
</gene>
<feature type="compositionally biased region" description="Basic and acidic residues" evidence="1">
    <location>
        <begin position="14"/>
        <end position="27"/>
    </location>
</feature>
<dbReference type="AlphaFoldDB" id="D1CA79"/>
<dbReference type="KEGG" id="sti:Sthe_3322"/>
<dbReference type="Pfam" id="PF13365">
    <property type="entry name" value="Trypsin_2"/>
    <property type="match status" value="1"/>
</dbReference>
<evidence type="ECO:0000313" key="2">
    <source>
        <dbReference type="EMBL" id="ACZ40722.1"/>
    </source>
</evidence>
<dbReference type="STRING" id="479434.Sthe_3322"/>
<evidence type="ECO:0000256" key="1">
    <source>
        <dbReference type="SAM" id="MobiDB-lite"/>
    </source>
</evidence>
<dbReference type="InterPro" id="IPR009003">
    <property type="entry name" value="Peptidase_S1_PA"/>
</dbReference>
<evidence type="ECO:0008006" key="4">
    <source>
        <dbReference type="Google" id="ProtNLM"/>
    </source>
</evidence>
<name>D1CA79_SPHTD</name>
<dbReference type="eggNOG" id="COG0265">
    <property type="taxonomic scope" value="Bacteria"/>
</dbReference>
<dbReference type="Proteomes" id="UP000002027">
    <property type="component" value="Chromosome 2"/>
</dbReference>
<dbReference type="InParanoid" id="D1CA79"/>
<sequence length="436" mass="45561">MLRVTLRHRRLPARRGEGADLPRRNHGEGNVTTTGYDQPSRPPRRLPRAVLLMLIGLLLAGCLGTQTDPPTPAPTVPPTHAVPTATETPIGEAEPAPLEESILMLRRARDGAVLGAAIVVTADGFLLTTAVTGTDGVEIVTPDGTALRPVQVARDDATGLTLLKIPASELAPVRLRRDAPPAGDSVVAVGYDAARGAFAQAGGHVTAPGAATATPGTEPTPLQTDIPLVEGFAGGALADPAGAVLGIVVPAVDSNGSRVSAALPAAYLAEWFEQWRAAQRAAVDESAGWPVLDAAGALTLRYPEGWSIAQASGGERDYRAEIVPNDPDVPLRLSVSIEGAANPGDPLGFARAEFGERRDATIWGTVEYGGMPGVRVILNQEGARVDVVYLFHDNRRIALSLTSGYGPGVDDPRSDRAEALFEAVLRSIARPRRPVG</sequence>
<reference evidence="2 3" key="2">
    <citation type="journal article" date="2010" name="Stand. Genomic Sci.">
        <title>Complete genome sequence of Desulfohalobium retbaense type strain (HR(100)).</title>
        <authorList>
            <person name="Spring S."/>
            <person name="Nolan M."/>
            <person name="Lapidus A."/>
            <person name="Glavina Del Rio T."/>
            <person name="Copeland A."/>
            <person name="Tice H."/>
            <person name="Cheng J.F."/>
            <person name="Lucas S."/>
            <person name="Land M."/>
            <person name="Chen F."/>
            <person name="Bruce D."/>
            <person name="Goodwin L."/>
            <person name="Pitluck S."/>
            <person name="Ivanova N."/>
            <person name="Mavromatis K."/>
            <person name="Mikhailova N."/>
            <person name="Pati A."/>
            <person name="Chen A."/>
            <person name="Palaniappan K."/>
            <person name="Hauser L."/>
            <person name="Chang Y.J."/>
            <person name="Jeffries C.D."/>
            <person name="Munk C."/>
            <person name="Kiss H."/>
            <person name="Chain P."/>
            <person name="Han C."/>
            <person name="Brettin T."/>
            <person name="Detter J.C."/>
            <person name="Schuler E."/>
            <person name="Goker M."/>
            <person name="Rohde M."/>
            <person name="Bristow J."/>
            <person name="Eisen J.A."/>
            <person name="Markowitz V."/>
            <person name="Hugenholtz P."/>
            <person name="Kyrpides N.C."/>
            <person name="Klenk H.P."/>
        </authorList>
    </citation>
    <scope>NUCLEOTIDE SEQUENCE [LARGE SCALE GENOMIC DNA]</scope>
    <source>
        <strain evidence="3">ATCC 49802 / DSM 20745 / S 6022</strain>
    </source>
</reference>
<dbReference type="SUPFAM" id="SSF50494">
    <property type="entry name" value="Trypsin-like serine proteases"/>
    <property type="match status" value="1"/>
</dbReference>
<dbReference type="PANTHER" id="PTHR43019">
    <property type="entry name" value="SERINE ENDOPROTEASE DEGS"/>
    <property type="match status" value="1"/>
</dbReference>
<dbReference type="HOGENOM" id="CLU_628381_0_0_0"/>
<dbReference type="Gene3D" id="2.40.10.120">
    <property type="match status" value="1"/>
</dbReference>
<feature type="compositionally biased region" description="Basic residues" evidence="1">
    <location>
        <begin position="1"/>
        <end position="13"/>
    </location>
</feature>
<proteinExistence type="predicted"/>
<reference evidence="3" key="1">
    <citation type="submission" date="2009-11" db="EMBL/GenBank/DDBJ databases">
        <title>The complete chromosome 2 of Sphaerobacter thermophilus DSM 20745.</title>
        <authorList>
            <person name="Lucas S."/>
            <person name="Copeland A."/>
            <person name="Lapidus A."/>
            <person name="Glavina del Rio T."/>
            <person name="Dalin E."/>
            <person name="Tice H."/>
            <person name="Bruce D."/>
            <person name="Goodwin L."/>
            <person name="Pitluck S."/>
            <person name="Kyrpides N."/>
            <person name="Mavromatis K."/>
            <person name="Ivanova N."/>
            <person name="Mikhailova N."/>
            <person name="LaButti K.M."/>
            <person name="Clum A."/>
            <person name="Sun H.I."/>
            <person name="Brettin T."/>
            <person name="Detter J.C."/>
            <person name="Han C."/>
            <person name="Larimer F."/>
            <person name="Land M."/>
            <person name="Hauser L."/>
            <person name="Markowitz V."/>
            <person name="Cheng J.F."/>
            <person name="Hugenholtz P."/>
            <person name="Woyke T."/>
            <person name="Wu D."/>
            <person name="Steenblock K."/>
            <person name="Schneider S."/>
            <person name="Pukall R."/>
            <person name="Goeker M."/>
            <person name="Klenk H.P."/>
            <person name="Eisen J.A."/>
        </authorList>
    </citation>
    <scope>NUCLEOTIDE SEQUENCE [LARGE SCALE GENOMIC DNA]</scope>
    <source>
        <strain evidence="3">ATCC 49802 / DSM 20745 / S 6022</strain>
    </source>
</reference>
<organism evidence="2 3">
    <name type="scientific">Sphaerobacter thermophilus (strain ATCC 49802 / DSM 20745 / KCCM 41009 / NCIMB 13125 / S 6022)</name>
    <dbReference type="NCBI Taxonomy" id="479434"/>
    <lineage>
        <taxon>Bacteria</taxon>
        <taxon>Pseudomonadati</taxon>
        <taxon>Thermomicrobiota</taxon>
        <taxon>Thermomicrobia</taxon>
        <taxon>Sphaerobacterales</taxon>
        <taxon>Sphaerobacterineae</taxon>
        <taxon>Sphaerobacteraceae</taxon>
        <taxon>Sphaerobacter</taxon>
    </lineage>
</organism>